<dbReference type="EMBL" id="UYYB01117921">
    <property type="protein sequence ID" value="VDM82489.1"/>
    <property type="molecule type" value="Genomic_DNA"/>
</dbReference>
<accession>A0A3P7JR54</accession>
<organism evidence="1 2">
    <name type="scientific">Strongylus vulgaris</name>
    <name type="common">Blood worm</name>
    <dbReference type="NCBI Taxonomy" id="40348"/>
    <lineage>
        <taxon>Eukaryota</taxon>
        <taxon>Metazoa</taxon>
        <taxon>Ecdysozoa</taxon>
        <taxon>Nematoda</taxon>
        <taxon>Chromadorea</taxon>
        <taxon>Rhabditida</taxon>
        <taxon>Rhabditina</taxon>
        <taxon>Rhabditomorpha</taxon>
        <taxon>Strongyloidea</taxon>
        <taxon>Strongylidae</taxon>
        <taxon>Strongylus</taxon>
    </lineage>
</organism>
<keyword evidence="2" id="KW-1185">Reference proteome</keyword>
<reference evidence="1 2" key="1">
    <citation type="submission" date="2018-11" db="EMBL/GenBank/DDBJ databases">
        <authorList>
            <consortium name="Pathogen Informatics"/>
        </authorList>
    </citation>
    <scope>NUCLEOTIDE SEQUENCE [LARGE SCALE GENOMIC DNA]</scope>
</reference>
<dbReference type="AlphaFoldDB" id="A0A3P7JR54"/>
<dbReference type="OrthoDB" id="6500128at2759"/>
<dbReference type="GO" id="GO:0042626">
    <property type="term" value="F:ATPase-coupled transmembrane transporter activity"/>
    <property type="evidence" value="ECO:0007669"/>
    <property type="project" value="TreeGrafter"/>
</dbReference>
<dbReference type="GO" id="GO:0005886">
    <property type="term" value="C:plasma membrane"/>
    <property type="evidence" value="ECO:0007669"/>
    <property type="project" value="TreeGrafter"/>
</dbReference>
<dbReference type="InterPro" id="IPR027417">
    <property type="entry name" value="P-loop_NTPase"/>
</dbReference>
<proteinExistence type="predicted"/>
<protein>
    <recommendedName>
        <fullName evidence="3">ABC transporter domain-containing protein</fullName>
    </recommendedName>
</protein>
<dbReference type="Proteomes" id="UP000270094">
    <property type="component" value="Unassembled WGS sequence"/>
</dbReference>
<dbReference type="PANTHER" id="PTHR24222">
    <property type="entry name" value="ABC TRANSPORTER B FAMILY"/>
    <property type="match status" value="1"/>
</dbReference>
<evidence type="ECO:0008006" key="3">
    <source>
        <dbReference type="Google" id="ProtNLM"/>
    </source>
</evidence>
<evidence type="ECO:0000313" key="1">
    <source>
        <dbReference type="EMBL" id="VDM82489.1"/>
    </source>
</evidence>
<evidence type="ECO:0000313" key="2">
    <source>
        <dbReference type="Proteomes" id="UP000270094"/>
    </source>
</evidence>
<name>A0A3P7JR54_STRVU</name>
<dbReference type="InterPro" id="IPR039421">
    <property type="entry name" value="Type_1_exporter"/>
</dbReference>
<dbReference type="SUPFAM" id="SSF52540">
    <property type="entry name" value="P-loop containing nucleoside triphosphate hydrolases"/>
    <property type="match status" value="1"/>
</dbReference>
<dbReference type="Gene3D" id="3.40.50.300">
    <property type="entry name" value="P-loop containing nucleotide triphosphate hydrolases"/>
    <property type="match status" value="1"/>
</dbReference>
<sequence>MLEVYSGKCLYNNFQLVQEALDKASEGRTCIVVAHRLSTVVNANCIMVIKAGKVVEKGMANFYAFLPCCLHAIHQLIHDLYVV</sequence>
<gene>
    <name evidence="1" type="ORF">SVUK_LOCUS17487</name>
</gene>
<dbReference type="PANTHER" id="PTHR24222:SF76">
    <property type="entry name" value="MYCOBACTIN IMPORT ATP-BINDING_PERMEASE PROTEIN IRTB"/>
    <property type="match status" value="1"/>
</dbReference>